<name>A0ABW3ZYD5_9BACI</name>
<comment type="caution">
    <text evidence="1">The sequence shown here is derived from an EMBL/GenBank/DDBJ whole genome shotgun (WGS) entry which is preliminary data.</text>
</comment>
<dbReference type="RefSeq" id="WP_382402422.1">
    <property type="nucleotide sequence ID" value="NZ_JBHTNH010000029.1"/>
</dbReference>
<reference evidence="2" key="1">
    <citation type="journal article" date="2019" name="Int. J. Syst. Evol. Microbiol.">
        <title>The Global Catalogue of Microorganisms (GCM) 10K type strain sequencing project: providing services to taxonomists for standard genome sequencing and annotation.</title>
        <authorList>
            <consortium name="The Broad Institute Genomics Platform"/>
            <consortium name="The Broad Institute Genome Sequencing Center for Infectious Disease"/>
            <person name="Wu L."/>
            <person name="Ma J."/>
        </authorList>
    </citation>
    <scope>NUCLEOTIDE SEQUENCE [LARGE SCALE GENOMIC DNA]</scope>
    <source>
        <strain evidence="2">CCUG 54822</strain>
    </source>
</reference>
<keyword evidence="2" id="KW-1185">Reference proteome</keyword>
<organism evidence="1 2">
    <name type="scientific">Lentibacillus salinarum</name>
    <dbReference type="NCBI Taxonomy" id="446820"/>
    <lineage>
        <taxon>Bacteria</taxon>
        <taxon>Bacillati</taxon>
        <taxon>Bacillota</taxon>
        <taxon>Bacilli</taxon>
        <taxon>Bacillales</taxon>
        <taxon>Bacillaceae</taxon>
        <taxon>Lentibacillus</taxon>
    </lineage>
</organism>
<dbReference type="Pfam" id="PF13040">
    <property type="entry name" value="Fur_reg_FbpB"/>
    <property type="match status" value="1"/>
</dbReference>
<proteinExistence type="predicted"/>
<evidence type="ECO:0000313" key="1">
    <source>
        <dbReference type="EMBL" id="MFD1363173.1"/>
    </source>
</evidence>
<dbReference type="InterPro" id="IPR025004">
    <property type="entry name" value="SenN/SenS"/>
</dbReference>
<dbReference type="EMBL" id="JBHTNH010000029">
    <property type="protein sequence ID" value="MFD1363173.1"/>
    <property type="molecule type" value="Genomic_DNA"/>
</dbReference>
<dbReference type="Proteomes" id="UP001597178">
    <property type="component" value="Unassembled WGS sequence"/>
</dbReference>
<evidence type="ECO:0000313" key="2">
    <source>
        <dbReference type="Proteomes" id="UP001597178"/>
    </source>
</evidence>
<protein>
    <submittedName>
        <fullName evidence="1">FbpB family small basic protein</fullName>
    </submittedName>
</protein>
<accession>A0ABW3ZYD5</accession>
<sequence>MREQISIEELIDQNKEDLLNDNEALKEIEQKIDEKYSKEV</sequence>
<gene>
    <name evidence="1" type="ORF">ACFQ4A_16105</name>
</gene>